<organism evidence="1">
    <name type="scientific">Rhizophora mucronata</name>
    <name type="common">Asiatic mangrove</name>
    <dbReference type="NCBI Taxonomy" id="61149"/>
    <lineage>
        <taxon>Eukaryota</taxon>
        <taxon>Viridiplantae</taxon>
        <taxon>Streptophyta</taxon>
        <taxon>Embryophyta</taxon>
        <taxon>Tracheophyta</taxon>
        <taxon>Spermatophyta</taxon>
        <taxon>Magnoliopsida</taxon>
        <taxon>eudicotyledons</taxon>
        <taxon>Gunneridae</taxon>
        <taxon>Pentapetalae</taxon>
        <taxon>rosids</taxon>
        <taxon>fabids</taxon>
        <taxon>Malpighiales</taxon>
        <taxon>Rhizophoraceae</taxon>
        <taxon>Rhizophora</taxon>
    </lineage>
</organism>
<proteinExistence type="predicted"/>
<evidence type="ECO:0000313" key="1">
    <source>
        <dbReference type="EMBL" id="MBW92901.1"/>
    </source>
</evidence>
<name>A0A2P2JHF8_RHIMU</name>
<dbReference type="AlphaFoldDB" id="A0A2P2JHF8"/>
<reference evidence="1" key="1">
    <citation type="submission" date="2018-02" db="EMBL/GenBank/DDBJ databases">
        <title>Rhizophora mucronata_Transcriptome.</title>
        <authorList>
            <person name="Meera S.P."/>
            <person name="Sreeshan A."/>
            <person name="Augustine A."/>
        </authorList>
    </citation>
    <scope>NUCLEOTIDE SEQUENCE</scope>
    <source>
        <tissue evidence="1">Leaf</tissue>
    </source>
</reference>
<sequence length="91" mass="10815">MKNIESMDEFLKLNKSIFLLVKQVKYPVKKKVFASLSLQEGQLELFLVDEAIINNCTTQSLEQHKQCLHFIHCNCNRYPVHTYNYHIHTYI</sequence>
<accession>A0A2P2JHF8</accession>
<dbReference type="EMBL" id="GGEC01012418">
    <property type="protein sequence ID" value="MBW92901.1"/>
    <property type="molecule type" value="Transcribed_RNA"/>
</dbReference>
<protein>
    <submittedName>
        <fullName evidence="1">Calcineurin B-like protein 10</fullName>
    </submittedName>
</protein>